<dbReference type="FunFam" id="2.20.100.10:FF:000005">
    <property type="entry name" value="ADAM metallopeptidase with thrombospondin type 1 motif 9"/>
    <property type="match status" value="1"/>
</dbReference>
<dbReference type="InterPro" id="IPR010294">
    <property type="entry name" value="ADAMTS_spacer1"/>
</dbReference>
<keyword evidence="6" id="KW-1015">Disulfide bond</keyword>
<dbReference type="InterPro" id="IPR013273">
    <property type="entry name" value="ADAMTS/ADAMTS-like"/>
</dbReference>
<evidence type="ECO:0000313" key="10">
    <source>
        <dbReference type="EMBL" id="KAB7499665.1"/>
    </source>
</evidence>
<evidence type="ECO:0000256" key="7">
    <source>
        <dbReference type="SAM" id="MobiDB-lite"/>
    </source>
</evidence>
<feature type="compositionally biased region" description="Basic and acidic residues" evidence="7">
    <location>
        <begin position="609"/>
        <end position="618"/>
    </location>
</feature>
<organism evidence="10 11">
    <name type="scientific">Armadillidium nasatum</name>
    <dbReference type="NCBI Taxonomy" id="96803"/>
    <lineage>
        <taxon>Eukaryota</taxon>
        <taxon>Metazoa</taxon>
        <taxon>Ecdysozoa</taxon>
        <taxon>Arthropoda</taxon>
        <taxon>Crustacea</taxon>
        <taxon>Multicrustacea</taxon>
        <taxon>Malacostraca</taxon>
        <taxon>Eumalacostraca</taxon>
        <taxon>Peracarida</taxon>
        <taxon>Isopoda</taxon>
        <taxon>Oniscidea</taxon>
        <taxon>Crinocheta</taxon>
        <taxon>Armadillidiidae</taxon>
        <taxon>Armadillidium</taxon>
    </lineage>
</organism>
<keyword evidence="5" id="KW-0272">Extracellular matrix</keyword>
<accession>A0A5N5T0F4</accession>
<dbReference type="InterPro" id="IPR045371">
    <property type="entry name" value="ADAMTS_CR_3"/>
</dbReference>
<dbReference type="Gene3D" id="2.20.100.10">
    <property type="entry name" value="Thrombospondin type-1 (TSP1) repeat"/>
    <property type="match status" value="6"/>
</dbReference>
<dbReference type="OrthoDB" id="412680at2759"/>
<dbReference type="InterPro" id="IPR050439">
    <property type="entry name" value="ADAMTS_ADAMTS-like"/>
</dbReference>
<feature type="region of interest" description="Disordered" evidence="7">
    <location>
        <begin position="592"/>
        <end position="618"/>
    </location>
</feature>
<feature type="compositionally biased region" description="Polar residues" evidence="7">
    <location>
        <begin position="592"/>
        <end position="608"/>
    </location>
</feature>
<proteinExistence type="predicted"/>
<dbReference type="Pfam" id="PF19236">
    <property type="entry name" value="ADAMTS_CR_3"/>
    <property type="match status" value="1"/>
</dbReference>
<dbReference type="PANTHER" id="PTHR13723:SF200">
    <property type="entry name" value="ADAM METALLOPEPTIDASE WITH THROMBOSPONDIN TYPE 1 MOTIF B, ISOFORM B"/>
    <property type="match status" value="1"/>
</dbReference>
<evidence type="ECO:0000259" key="8">
    <source>
        <dbReference type="Pfam" id="PF05986"/>
    </source>
</evidence>
<feature type="domain" description="ADAMTS/ADAMTS-like cysteine-rich" evidence="9">
    <location>
        <begin position="101"/>
        <end position="171"/>
    </location>
</feature>
<feature type="region of interest" description="Disordered" evidence="7">
    <location>
        <begin position="890"/>
        <end position="909"/>
    </location>
</feature>
<dbReference type="Proteomes" id="UP000326759">
    <property type="component" value="Unassembled WGS sequence"/>
</dbReference>
<dbReference type="PRINTS" id="PR01857">
    <property type="entry name" value="ADAMTSFAMILY"/>
</dbReference>
<dbReference type="GO" id="GO:0005604">
    <property type="term" value="C:basement membrane"/>
    <property type="evidence" value="ECO:0007669"/>
    <property type="project" value="UniProtKB-SubCell"/>
</dbReference>
<comment type="caution">
    <text evidence="10">The sequence shown here is derived from an EMBL/GenBank/DDBJ whole genome shotgun (WGS) entry which is preliminary data.</text>
</comment>
<feature type="compositionally biased region" description="Low complexity" evidence="7">
    <location>
        <begin position="683"/>
        <end position="696"/>
    </location>
</feature>
<keyword evidence="4" id="KW-0677">Repeat</keyword>
<evidence type="ECO:0000256" key="6">
    <source>
        <dbReference type="ARBA" id="ARBA00023157"/>
    </source>
</evidence>
<dbReference type="PANTHER" id="PTHR13723">
    <property type="entry name" value="ADAMTS A DISINTEGRIN AND METALLOPROTEASE WITH THROMBOSPONDIN MOTIFS PROTEASE"/>
    <property type="match status" value="1"/>
</dbReference>
<reference evidence="10 11" key="1">
    <citation type="journal article" date="2019" name="PLoS Biol.">
        <title>Sex chromosomes control vertical transmission of feminizing Wolbachia symbionts in an isopod.</title>
        <authorList>
            <person name="Becking T."/>
            <person name="Chebbi M.A."/>
            <person name="Giraud I."/>
            <person name="Moumen B."/>
            <person name="Laverre T."/>
            <person name="Caubet Y."/>
            <person name="Peccoud J."/>
            <person name="Gilbert C."/>
            <person name="Cordaux R."/>
        </authorList>
    </citation>
    <scope>NUCLEOTIDE SEQUENCE [LARGE SCALE GENOMIC DNA]</scope>
    <source>
        <strain evidence="10">ANa2</strain>
        <tissue evidence="10">Whole body excluding digestive tract and cuticle</tissue>
    </source>
</reference>
<dbReference type="Pfam" id="PF00090">
    <property type="entry name" value="TSP_1"/>
    <property type="match status" value="1"/>
</dbReference>
<dbReference type="Pfam" id="PF05986">
    <property type="entry name" value="ADAMTS_spacer1"/>
    <property type="match status" value="1"/>
</dbReference>
<protein>
    <submittedName>
        <fullName evidence="10">A disintegrin and metalloproteinase with thrombospondin motifs 7</fullName>
    </submittedName>
</protein>
<sequence length="1147" mass="130676">MWKTQVVLSWRMCNHGRKACSNSWQLGRVVALEPMFEVMWCRCRGRPQGTVTTLLPLTEGNIAPGIGEDIVSVILRAIQCSKFDNEPYKGKNYTWRPVTIEEHPCQLHCKPDNEFYSVELKDSVIDGTPCKPGRRDMCIHGVCKRVACDWIIEGSAQEDRCGLCHGDGTQCVTTQGIFNLTYGVSYERIVTFPVGARNVRIEELGSAANYLAIKDLKSDKFYLNGNWIIQWSGEYNADGVMMYYKRENDTETLFLPGPVVKPLTLMLLFQTKNVGVKWEYTLPHENATYTPEFHWKHSDWSVCTSTCGTGTQVSKAQCMEKESGLVENKYCDKKKKPRDKIRECNTHPCPAWWWSGPWQPCSVTCGEKGKRRRTVICVRSYGPTEQMALMDSDCSMSLKPHEEESCPNLHPCITDRSWLASPWINSCKGDPCEYQKRIVTCVAPKLICNPLTKPPERRQCGNITCGRWRVGKWEKCSTTCGDGVQIRNVECVGGTACAQSEEPASVKECNLRNCALKHQETLIELPSGDLSPPDPEIIIQNVTFFPENDDKKSDFNSTNSTTINKFIISDVKGNNITEDYNDLTINDTPQLISKDSLGNQAPQNTTKTDSTENDNKKEDEEITIMLEKEEIPNIENISLSSTFESNKTKFSIINEKEEEGIINKEPIGSDQYKENATDAEIKNSTNSSSNDSNYESFPNYESAPDDYYDFDPQEGASSRHSEKNKEKDEKGNISNGDKIIETETKTKNEIDVENKENEIEDFENYNKTFIKHSNIETESKILPEINKTENITHNYNYDENDDYNYEDDYYYDEYDNNNNISENDTLEERPTGFVEDKIDIEGVQVIEIKLKKNKKNKKGKNGKKETIKKVKVHTGAEAIKVLNKFTRKANSKQMTSKMTPKSKKKNQDESVTPIYKWEVGSWSQCSESCGGGIQHRSVECYSSGALVPPWDCLEFPPPDSQHCNMFQCLNWTVSEFGPCPVTCGKGIRTRNATCPKEGKCHPRDLPALQEECENAPCVHWVEGPWSMCTKSCGTGYQIRFVKCVDLRSQEASQDCVEERPAHKRSCNSNKCPEKILVTIDIVRQKDKLINNCFSGHVRSYQVIHITCFLSVTLMYDLKALFDTKKSRNDYCFFFNKYREFISFSYCK</sequence>
<dbReference type="GO" id="GO:0030198">
    <property type="term" value="P:extracellular matrix organization"/>
    <property type="evidence" value="ECO:0007669"/>
    <property type="project" value="InterPro"/>
</dbReference>
<dbReference type="InterPro" id="IPR000884">
    <property type="entry name" value="TSP1_rpt"/>
</dbReference>
<evidence type="ECO:0000256" key="3">
    <source>
        <dbReference type="ARBA" id="ARBA00022729"/>
    </source>
</evidence>
<evidence type="ECO:0000313" key="11">
    <source>
        <dbReference type="Proteomes" id="UP000326759"/>
    </source>
</evidence>
<dbReference type="PROSITE" id="PS50092">
    <property type="entry name" value="TSP1"/>
    <property type="match status" value="6"/>
</dbReference>
<feature type="compositionally biased region" description="Basic and acidic residues" evidence="7">
    <location>
        <begin position="717"/>
        <end position="731"/>
    </location>
</feature>
<dbReference type="GO" id="GO:0007229">
    <property type="term" value="P:integrin-mediated signaling pathway"/>
    <property type="evidence" value="ECO:0007669"/>
    <property type="project" value="UniProtKB-KW"/>
</dbReference>
<name>A0A5N5T0F4_9CRUS</name>
<gene>
    <name evidence="10" type="primary">ADAMTS7</name>
    <name evidence="10" type="ORF">Anas_06433</name>
</gene>
<dbReference type="FunFam" id="2.60.120.830:FF:000001">
    <property type="entry name" value="A disintegrin and metalloproteinase with thrombospondin motifs 1"/>
    <property type="match status" value="1"/>
</dbReference>
<dbReference type="SUPFAM" id="SSF82895">
    <property type="entry name" value="TSP-1 type 1 repeat"/>
    <property type="match status" value="6"/>
</dbReference>
<dbReference type="SMART" id="SM00209">
    <property type="entry name" value="TSP1"/>
    <property type="match status" value="6"/>
</dbReference>
<feature type="domain" description="ADAMTS/ADAMTS-like Spacer 1" evidence="8">
    <location>
        <begin position="174"/>
        <end position="283"/>
    </location>
</feature>
<feature type="compositionally biased region" description="Acidic residues" evidence="7">
    <location>
        <begin position="703"/>
        <end position="712"/>
    </location>
</feature>
<evidence type="ECO:0000259" key="9">
    <source>
        <dbReference type="Pfam" id="PF19236"/>
    </source>
</evidence>
<evidence type="ECO:0000256" key="1">
    <source>
        <dbReference type="ARBA" id="ARBA00004302"/>
    </source>
</evidence>
<feature type="region of interest" description="Disordered" evidence="7">
    <location>
        <begin position="681"/>
        <end position="745"/>
    </location>
</feature>
<dbReference type="AlphaFoldDB" id="A0A5N5T0F4"/>
<keyword evidence="2" id="KW-0964">Secreted</keyword>
<dbReference type="EMBL" id="SEYY01017332">
    <property type="protein sequence ID" value="KAB7499665.1"/>
    <property type="molecule type" value="Genomic_DNA"/>
</dbReference>
<evidence type="ECO:0000256" key="2">
    <source>
        <dbReference type="ARBA" id="ARBA00022525"/>
    </source>
</evidence>
<evidence type="ECO:0000256" key="5">
    <source>
        <dbReference type="ARBA" id="ARBA00022869"/>
    </source>
</evidence>
<keyword evidence="11" id="KW-1185">Reference proteome</keyword>
<evidence type="ECO:0000256" key="4">
    <source>
        <dbReference type="ARBA" id="ARBA00022737"/>
    </source>
</evidence>
<dbReference type="Gene3D" id="2.60.120.830">
    <property type="match status" value="1"/>
</dbReference>
<keyword evidence="5" id="KW-0084">Basement membrane</keyword>
<dbReference type="Pfam" id="PF19030">
    <property type="entry name" value="TSP1_ADAMTS"/>
    <property type="match status" value="5"/>
</dbReference>
<keyword evidence="3" id="KW-0732">Signal</keyword>
<comment type="subcellular location">
    <subcellularLocation>
        <location evidence="1">Secreted</location>
        <location evidence="1">Extracellular space</location>
        <location evidence="1">Extracellular matrix</location>
        <location evidence="1">Basement membrane</location>
    </subcellularLocation>
</comment>
<dbReference type="InterPro" id="IPR036383">
    <property type="entry name" value="TSP1_rpt_sf"/>
</dbReference>
<keyword evidence="10" id="KW-0401">Integrin</keyword>